<evidence type="ECO:0000313" key="3">
    <source>
        <dbReference type="EMBL" id="MRX72991.1"/>
    </source>
</evidence>
<protein>
    <recommendedName>
        <fullName evidence="2">VanZ-like domain-containing protein</fullName>
    </recommendedName>
</protein>
<evidence type="ECO:0000256" key="1">
    <source>
        <dbReference type="SAM" id="Phobius"/>
    </source>
</evidence>
<gene>
    <name evidence="3" type="ORF">GJU40_12655</name>
</gene>
<dbReference type="EMBL" id="WKKI01000025">
    <property type="protein sequence ID" value="MRX72991.1"/>
    <property type="molecule type" value="Genomic_DNA"/>
</dbReference>
<keyword evidence="1" id="KW-0812">Transmembrane</keyword>
<evidence type="ECO:0000313" key="4">
    <source>
        <dbReference type="Proteomes" id="UP000448867"/>
    </source>
</evidence>
<keyword evidence="1" id="KW-1133">Transmembrane helix</keyword>
<dbReference type="Proteomes" id="UP000448867">
    <property type="component" value="Unassembled WGS sequence"/>
</dbReference>
<feature type="transmembrane region" description="Helical" evidence="1">
    <location>
        <begin position="44"/>
        <end position="74"/>
    </location>
</feature>
<reference evidence="3 4" key="1">
    <citation type="submission" date="2019-11" db="EMBL/GenBank/DDBJ databases">
        <title>Bacillus lacus genome.</title>
        <authorList>
            <person name="Allen C.J."/>
            <person name="Newman J.D."/>
        </authorList>
    </citation>
    <scope>NUCLEOTIDE SEQUENCE [LARGE SCALE GENOMIC DNA]</scope>
    <source>
        <strain evidence="3 4">KCTC 33946</strain>
    </source>
</reference>
<evidence type="ECO:0000259" key="2">
    <source>
        <dbReference type="Pfam" id="PF04892"/>
    </source>
</evidence>
<dbReference type="OrthoDB" id="2659829at2"/>
<dbReference type="AlphaFoldDB" id="A0A7X2J052"/>
<dbReference type="NCBIfam" id="NF037970">
    <property type="entry name" value="vanZ_1"/>
    <property type="match status" value="1"/>
</dbReference>
<proteinExistence type="predicted"/>
<comment type="caution">
    <text evidence="3">The sequence shown here is derived from an EMBL/GenBank/DDBJ whole genome shotgun (WGS) entry which is preliminary data.</text>
</comment>
<sequence>MNRLFLLIWTCLLFIFTFNSDFKGLLVDRKVRFQFEIIPNLSHVFYFYSLNTIGSFTVLQKIGHFFFFFVLAYLLFRVYSNLKPTFVIGMGYAFLTEFVQAFFKREARVQDVMVDVMGVLAFIILYVVIKDLRRLLKRDKDARVI</sequence>
<feature type="transmembrane region" description="Helical" evidence="1">
    <location>
        <begin position="109"/>
        <end position="129"/>
    </location>
</feature>
<feature type="transmembrane region" description="Helical" evidence="1">
    <location>
        <begin position="86"/>
        <end position="103"/>
    </location>
</feature>
<accession>A0A7X2J052</accession>
<keyword evidence="1" id="KW-0472">Membrane</keyword>
<organism evidence="3 4">
    <name type="scientific">Metabacillus lacus</name>
    <dbReference type="NCBI Taxonomy" id="1983721"/>
    <lineage>
        <taxon>Bacteria</taxon>
        <taxon>Bacillati</taxon>
        <taxon>Bacillota</taxon>
        <taxon>Bacilli</taxon>
        <taxon>Bacillales</taxon>
        <taxon>Bacillaceae</taxon>
        <taxon>Metabacillus</taxon>
    </lineage>
</organism>
<dbReference type="InterPro" id="IPR006976">
    <property type="entry name" value="VanZ-like"/>
</dbReference>
<dbReference type="RefSeq" id="WP_154308216.1">
    <property type="nucleotide sequence ID" value="NZ_WKKI01000025.1"/>
</dbReference>
<keyword evidence="4" id="KW-1185">Reference proteome</keyword>
<name>A0A7X2J052_9BACI</name>
<feature type="domain" description="VanZ-like" evidence="2">
    <location>
        <begin position="6"/>
        <end position="129"/>
    </location>
</feature>
<dbReference type="Pfam" id="PF04892">
    <property type="entry name" value="VanZ"/>
    <property type="match status" value="1"/>
</dbReference>